<keyword evidence="5" id="KW-1185">Reference proteome</keyword>
<feature type="domain" description="HTH myb-type" evidence="3">
    <location>
        <begin position="1"/>
        <end position="17"/>
    </location>
</feature>
<reference evidence="5" key="1">
    <citation type="journal article" date="2007" name="Nature">
        <title>The grapevine genome sequence suggests ancestral hexaploidization in major angiosperm phyla.</title>
        <authorList>
            <consortium name="The French-Italian Public Consortium for Grapevine Genome Characterization."/>
            <person name="Jaillon O."/>
            <person name="Aury J.-M."/>
            <person name="Noel B."/>
            <person name="Policriti A."/>
            <person name="Clepet C."/>
            <person name="Casagrande A."/>
            <person name="Choisne N."/>
            <person name="Aubourg S."/>
            <person name="Vitulo N."/>
            <person name="Jubin C."/>
            <person name="Vezzi A."/>
            <person name="Legeai F."/>
            <person name="Hugueney P."/>
            <person name="Dasilva C."/>
            <person name="Horner D."/>
            <person name="Mica E."/>
            <person name="Jublot D."/>
            <person name="Poulain J."/>
            <person name="Bruyere C."/>
            <person name="Billault A."/>
            <person name="Segurens B."/>
            <person name="Gouyvenoux M."/>
            <person name="Ugarte E."/>
            <person name="Cattonaro F."/>
            <person name="Anthouard V."/>
            <person name="Vico V."/>
            <person name="Del Fabbro C."/>
            <person name="Alaux M."/>
            <person name="Di Gaspero G."/>
            <person name="Dumas V."/>
            <person name="Felice N."/>
            <person name="Paillard S."/>
            <person name="Juman I."/>
            <person name="Moroldo M."/>
            <person name="Scalabrin S."/>
            <person name="Canaguier A."/>
            <person name="Le Clainche I."/>
            <person name="Malacrida G."/>
            <person name="Durand E."/>
            <person name="Pesole G."/>
            <person name="Laucou V."/>
            <person name="Chatelet P."/>
            <person name="Merdinoglu D."/>
            <person name="Delledonne M."/>
            <person name="Pezzotti M."/>
            <person name="Lecharny A."/>
            <person name="Scarpelli C."/>
            <person name="Artiguenave F."/>
            <person name="Pe M.E."/>
            <person name="Valle G."/>
            <person name="Morgante M."/>
            <person name="Caboche M."/>
            <person name="Adam-Blondon A.-F."/>
            <person name="Weissenbach J."/>
            <person name="Quetier F."/>
            <person name="Wincker P."/>
        </authorList>
    </citation>
    <scope>NUCLEOTIDE SEQUENCE [LARGE SCALE GENOMIC DNA]</scope>
    <source>
        <strain evidence="5">cv. Pinot noir / PN40024</strain>
    </source>
</reference>
<dbReference type="InterPro" id="IPR017930">
    <property type="entry name" value="Myb_dom"/>
</dbReference>
<evidence type="ECO:0000313" key="4">
    <source>
        <dbReference type="EMBL" id="CCB50084.1"/>
    </source>
</evidence>
<dbReference type="EMBL" id="FN595530">
    <property type="protein sequence ID" value="CCB50084.1"/>
    <property type="molecule type" value="Genomic_DNA"/>
</dbReference>
<dbReference type="GO" id="GO:0005634">
    <property type="term" value="C:nucleus"/>
    <property type="evidence" value="ECO:0007669"/>
    <property type="project" value="UniProtKB-SubCell"/>
</dbReference>
<evidence type="ECO:0000259" key="3">
    <source>
        <dbReference type="PROSITE" id="PS51294"/>
    </source>
</evidence>
<comment type="subcellular location">
    <subcellularLocation>
        <location evidence="1">Nucleus</location>
    </subcellularLocation>
</comment>
<keyword evidence="2" id="KW-0539">Nucleus</keyword>
<proteinExistence type="predicted"/>
<protein>
    <recommendedName>
        <fullName evidence="3">HTH myb-type domain-containing protein</fullName>
    </recommendedName>
</protein>
<dbReference type="InParanoid" id="F6HCY9"/>
<evidence type="ECO:0000256" key="2">
    <source>
        <dbReference type="ARBA" id="ARBA00023242"/>
    </source>
</evidence>
<dbReference type="PaxDb" id="29760-VIT_00s0233g00150.t01"/>
<dbReference type="Proteomes" id="UP000009183">
    <property type="component" value="Unassembled WGS sequence, unordered"/>
</dbReference>
<gene>
    <name evidence="4" type="ORF">VIT_00s0233g00150</name>
</gene>
<accession>F6HCY9</accession>
<dbReference type="HOGENOM" id="CLU_3054307_0_0_1"/>
<organism evidence="4 5">
    <name type="scientific">Vitis vinifera</name>
    <name type="common">Grape</name>
    <dbReference type="NCBI Taxonomy" id="29760"/>
    <lineage>
        <taxon>Eukaryota</taxon>
        <taxon>Viridiplantae</taxon>
        <taxon>Streptophyta</taxon>
        <taxon>Embryophyta</taxon>
        <taxon>Tracheophyta</taxon>
        <taxon>Spermatophyta</taxon>
        <taxon>Magnoliopsida</taxon>
        <taxon>eudicotyledons</taxon>
        <taxon>Gunneridae</taxon>
        <taxon>Pentapetalae</taxon>
        <taxon>rosids</taxon>
        <taxon>Vitales</taxon>
        <taxon>Vitaceae</taxon>
        <taxon>Viteae</taxon>
        <taxon>Vitis</taxon>
    </lineage>
</organism>
<evidence type="ECO:0000313" key="5">
    <source>
        <dbReference type="Proteomes" id="UP000009183"/>
    </source>
</evidence>
<evidence type="ECO:0000256" key="1">
    <source>
        <dbReference type="ARBA" id="ARBA00004123"/>
    </source>
</evidence>
<dbReference type="AlphaFoldDB" id="F6HCY9"/>
<sequence>MDNAIKDHWNSSVKKKLNSHIALVMHSCDHTEKESYLRQIVDMNTIIRFCIQAG</sequence>
<name>F6HCY9_VITVI</name>
<dbReference type="PROSITE" id="PS51294">
    <property type="entry name" value="HTH_MYB"/>
    <property type="match status" value="1"/>
</dbReference>